<keyword evidence="7" id="KW-1185">Reference proteome</keyword>
<dbReference type="CDD" id="cd02883">
    <property type="entry name" value="NUDIX_Hydrolase"/>
    <property type="match status" value="1"/>
</dbReference>
<dbReference type="GO" id="GO:0052751">
    <property type="term" value="F:GDP-mannose hydrolase activity"/>
    <property type="evidence" value="ECO:0007669"/>
    <property type="project" value="TreeGrafter"/>
</dbReference>
<name>A0A196SHJ0_BLAHN</name>
<evidence type="ECO:0000256" key="4">
    <source>
        <dbReference type="ARBA" id="ARBA00022842"/>
    </source>
</evidence>
<dbReference type="InterPro" id="IPR000086">
    <property type="entry name" value="NUDIX_hydrolase_dom"/>
</dbReference>
<protein>
    <submittedName>
        <fullName evidence="6">Nucleoside diphosphate-linked moiety X motif 22</fullName>
    </submittedName>
</protein>
<sequence length="299" mass="34109">MRALSDSLSRDYSILFTCPFLRRNQVSAVVRKEFGSKACDRKDLLDIIDEEWNAMRKEKPFLFNQSKFRYFSGTMTDQPAPHCHLNLGLTDYKSYIGSNMGRRWEVFYREGEKIGDPNAFFGNPFGNQCTVVLNDGYHILLNRSYQVTENEGLLCCVGGHSEPSVLHIQSYEDAAATPSDAIVGELFDSMQREVHEETNIPYDLVSKMSMTGVLQSNVSHGRQVHLFCCYVDLNRQQVLEYYRKGPEDQYESLGIKFLTLDAIVEGINAHPELYVPEMRGAYAALLAIEPHFQSYLVNP</sequence>
<evidence type="ECO:0000256" key="3">
    <source>
        <dbReference type="ARBA" id="ARBA00022801"/>
    </source>
</evidence>
<organism evidence="6 7">
    <name type="scientific">Blastocystis sp. subtype 1 (strain ATCC 50177 / NandII)</name>
    <dbReference type="NCBI Taxonomy" id="478820"/>
    <lineage>
        <taxon>Eukaryota</taxon>
        <taxon>Sar</taxon>
        <taxon>Stramenopiles</taxon>
        <taxon>Bigyra</taxon>
        <taxon>Opalozoa</taxon>
        <taxon>Opalinata</taxon>
        <taxon>Blastocystidae</taxon>
        <taxon>Blastocystis</taxon>
    </lineage>
</organism>
<feature type="domain" description="Nudix hydrolase" evidence="5">
    <location>
        <begin position="124"/>
        <end position="280"/>
    </location>
</feature>
<keyword evidence="4" id="KW-0460">Magnesium</keyword>
<evidence type="ECO:0000313" key="7">
    <source>
        <dbReference type="Proteomes" id="UP000078348"/>
    </source>
</evidence>
<dbReference type="Gene3D" id="3.90.79.10">
    <property type="entry name" value="Nucleoside Triphosphate Pyrophosphohydrolase"/>
    <property type="match status" value="1"/>
</dbReference>
<dbReference type="EMBL" id="LXWW01000118">
    <property type="protein sequence ID" value="OAO15776.1"/>
    <property type="molecule type" value="Genomic_DNA"/>
</dbReference>
<dbReference type="AlphaFoldDB" id="A0A196SHJ0"/>
<dbReference type="STRING" id="478820.A0A196SHJ0"/>
<keyword evidence="3" id="KW-0378">Hydrolase</keyword>
<dbReference type="SUPFAM" id="SSF55811">
    <property type="entry name" value="Nudix"/>
    <property type="match status" value="1"/>
</dbReference>
<gene>
    <name evidence="6" type="ORF">AV274_2491</name>
</gene>
<dbReference type="PROSITE" id="PS51462">
    <property type="entry name" value="NUDIX"/>
    <property type="match status" value="1"/>
</dbReference>
<dbReference type="PANTHER" id="PTHR31835:SF1">
    <property type="entry name" value="URIDINE DIPHOSPHATE GLUCOSE PYROPHOSPHATASE NUDT22"/>
    <property type="match status" value="1"/>
</dbReference>
<evidence type="ECO:0000313" key="6">
    <source>
        <dbReference type="EMBL" id="OAO15776.1"/>
    </source>
</evidence>
<comment type="cofactor">
    <cofactor evidence="1">
        <name>Mg(2+)</name>
        <dbReference type="ChEBI" id="CHEBI:18420"/>
    </cofactor>
</comment>
<comment type="caution">
    <text evidence="6">The sequence shown here is derived from an EMBL/GenBank/DDBJ whole genome shotgun (WGS) entry which is preliminary data.</text>
</comment>
<proteinExistence type="predicted"/>
<accession>A0A196SHJ0</accession>
<dbReference type="InterPro" id="IPR055295">
    <property type="entry name" value="NUDT22/NUDT9-like"/>
</dbReference>
<dbReference type="OrthoDB" id="242473at2759"/>
<dbReference type="PANTHER" id="PTHR31835">
    <property type="entry name" value="URIDINE DIPHOSPHATE GLUCOSE PYROPHOSPHATASE"/>
    <property type="match status" value="1"/>
</dbReference>
<keyword evidence="2" id="KW-0479">Metal-binding</keyword>
<evidence type="ECO:0000256" key="1">
    <source>
        <dbReference type="ARBA" id="ARBA00001946"/>
    </source>
</evidence>
<evidence type="ECO:0000259" key="5">
    <source>
        <dbReference type="PROSITE" id="PS51462"/>
    </source>
</evidence>
<reference evidence="6 7" key="1">
    <citation type="submission" date="2016-05" db="EMBL/GenBank/DDBJ databases">
        <title>Nuclear genome of Blastocystis sp. subtype 1 NandII.</title>
        <authorList>
            <person name="Gentekaki E."/>
            <person name="Curtis B."/>
            <person name="Stairs C."/>
            <person name="Eme L."/>
            <person name="Herman E."/>
            <person name="Klimes V."/>
            <person name="Arias M.C."/>
            <person name="Elias M."/>
            <person name="Hilliou F."/>
            <person name="Klute M."/>
            <person name="Malik S.-B."/>
            <person name="Pightling A."/>
            <person name="Rachubinski R."/>
            <person name="Salas D."/>
            <person name="Schlacht A."/>
            <person name="Suga H."/>
            <person name="Archibald J."/>
            <person name="Ball S.G."/>
            <person name="Clark G."/>
            <person name="Dacks J."/>
            <person name="Van Der Giezen M."/>
            <person name="Tsaousis A."/>
            <person name="Roger A."/>
        </authorList>
    </citation>
    <scope>NUCLEOTIDE SEQUENCE [LARGE SCALE GENOMIC DNA]</scope>
    <source>
        <strain evidence="7">ATCC 50177 / NandII</strain>
    </source>
</reference>
<dbReference type="InterPro" id="IPR015797">
    <property type="entry name" value="NUDIX_hydrolase-like_dom_sf"/>
</dbReference>
<evidence type="ECO:0000256" key="2">
    <source>
        <dbReference type="ARBA" id="ARBA00022723"/>
    </source>
</evidence>
<dbReference type="GO" id="GO:0046872">
    <property type="term" value="F:metal ion binding"/>
    <property type="evidence" value="ECO:0007669"/>
    <property type="project" value="UniProtKB-KW"/>
</dbReference>
<dbReference type="Proteomes" id="UP000078348">
    <property type="component" value="Unassembled WGS sequence"/>
</dbReference>